<dbReference type="PANTHER" id="PTHR47197">
    <property type="entry name" value="PROTEIN NIRF"/>
    <property type="match status" value="1"/>
</dbReference>
<name>A0A0E9LS09_9BACT</name>
<keyword evidence="2" id="KW-1185">Reference proteome</keyword>
<dbReference type="PANTHER" id="PTHR47197:SF3">
    <property type="entry name" value="DIHYDRO-HEME D1 DEHYDROGENASE"/>
    <property type="match status" value="1"/>
</dbReference>
<organism evidence="1 2">
    <name type="scientific">Geofilum rubicundum JCM 15548</name>
    <dbReference type="NCBI Taxonomy" id="1236989"/>
    <lineage>
        <taxon>Bacteria</taxon>
        <taxon>Pseudomonadati</taxon>
        <taxon>Bacteroidota</taxon>
        <taxon>Bacteroidia</taxon>
        <taxon>Marinilabiliales</taxon>
        <taxon>Marinilabiliaceae</taxon>
        <taxon>Geofilum</taxon>
    </lineage>
</organism>
<comment type="caution">
    <text evidence="1">The sequence shown here is derived from an EMBL/GenBank/DDBJ whole genome shotgun (WGS) entry which is preliminary data.</text>
</comment>
<proteinExistence type="predicted"/>
<dbReference type="InterPro" id="IPR051200">
    <property type="entry name" value="Host-pathogen_enzymatic-act"/>
</dbReference>
<dbReference type="EMBL" id="BAZW01000001">
    <property type="protein sequence ID" value="GAO28078.1"/>
    <property type="molecule type" value="Genomic_DNA"/>
</dbReference>
<dbReference type="InterPro" id="IPR015943">
    <property type="entry name" value="WD40/YVTN_repeat-like_dom_sf"/>
</dbReference>
<gene>
    <name evidence="1" type="ORF">JCM15548_139</name>
</gene>
<protein>
    <submittedName>
        <fullName evidence="1">Putative surface layer protein</fullName>
    </submittedName>
</protein>
<dbReference type="Gene3D" id="2.130.10.10">
    <property type="entry name" value="YVTN repeat-like/Quinoprotein amine dehydrogenase"/>
    <property type="match status" value="1"/>
</dbReference>
<reference evidence="1 2" key="1">
    <citation type="journal article" date="2015" name="Microbes Environ.">
        <title>Distribution and evolution of nitrogen fixation genes in the phylum bacteroidetes.</title>
        <authorList>
            <person name="Inoue J."/>
            <person name="Oshima K."/>
            <person name="Suda W."/>
            <person name="Sakamoto M."/>
            <person name="Iino T."/>
            <person name="Noda S."/>
            <person name="Hongoh Y."/>
            <person name="Hattori M."/>
            <person name="Ohkuma M."/>
        </authorList>
    </citation>
    <scope>NUCLEOTIDE SEQUENCE [LARGE SCALE GENOMIC DNA]</scope>
    <source>
        <strain evidence="1">JCM 15548</strain>
    </source>
</reference>
<sequence length="349" mass="37779">MISSVFVACNDDDDNDSTKPSYKDGAIILNEGAWGKSNASVSFLSKQNKNVSGNIFKTANGNDAVLGDVLMDMTVANNEAFLVLNASNHVSVVNRETFEWVTNIENLNNPRFIAKHNDHLYVTQWGGATGEVVVINPVGHEIVKTIKTGLGTEGILVHNDLIWVANSGGYSTDNTVSVIDPGTNSVVSTIQTPDGPKHFAVDKEDYIWVVCYGSTIYDNATWELIEETPSYLAKISGVSKEIVREIKISDQNHPSHIGISPDGETIYTADSRGVFAMPINAEAFPEAPFIANSGNFYGFSVHPDNGELYVFVVPAWDKSGSIEIYNPTNGVLTQTLSDGLGIGPSRIVF</sequence>
<dbReference type="STRING" id="1236989.JCM15548_139"/>
<evidence type="ECO:0000313" key="2">
    <source>
        <dbReference type="Proteomes" id="UP000032900"/>
    </source>
</evidence>
<dbReference type="Proteomes" id="UP000032900">
    <property type="component" value="Unassembled WGS sequence"/>
</dbReference>
<evidence type="ECO:0000313" key="1">
    <source>
        <dbReference type="EMBL" id="GAO28078.1"/>
    </source>
</evidence>
<dbReference type="Pfam" id="PF16819">
    <property type="entry name" value="DUF5074"/>
    <property type="match status" value="1"/>
</dbReference>
<accession>A0A0E9LS09</accession>
<dbReference type="SUPFAM" id="SSF63825">
    <property type="entry name" value="YWTD domain"/>
    <property type="match status" value="1"/>
</dbReference>
<dbReference type="AlphaFoldDB" id="A0A0E9LS09"/>
<dbReference type="InterPro" id="IPR031815">
    <property type="entry name" value="DUF5074"/>
</dbReference>